<comment type="similarity">
    <text evidence="7">Belongs to the cyclic nucleotide phosphodiesterase family. PDE9 subfamily.</text>
</comment>
<evidence type="ECO:0000256" key="10">
    <source>
        <dbReference type="PIRSR" id="PIRSR623088-3"/>
    </source>
</evidence>
<dbReference type="PROSITE" id="PS00126">
    <property type="entry name" value="PDEASE_I_1"/>
    <property type="match status" value="1"/>
</dbReference>
<dbReference type="InterPro" id="IPR036971">
    <property type="entry name" value="PDEase_catalytic_dom_sf"/>
</dbReference>
<dbReference type="GO" id="GO:0046872">
    <property type="term" value="F:metal ion binding"/>
    <property type="evidence" value="ECO:0007669"/>
    <property type="project" value="UniProtKB-KW"/>
</dbReference>
<feature type="active site" description="Proton donor" evidence="8">
    <location>
        <position position="390"/>
    </location>
</feature>
<feature type="binding site" evidence="9">
    <location>
        <position position="591"/>
    </location>
    <ligand>
        <name>AMP</name>
        <dbReference type="ChEBI" id="CHEBI:456215"/>
    </ligand>
</feature>
<evidence type="ECO:0000259" key="13">
    <source>
        <dbReference type="PROSITE" id="PS51845"/>
    </source>
</evidence>
<dbReference type="PANTHER" id="PTHR11347">
    <property type="entry name" value="CYCLIC NUCLEOTIDE PHOSPHODIESTERASE"/>
    <property type="match status" value="1"/>
</dbReference>
<comment type="function">
    <text evidence="6">Specifically hydrolyzes the second messenger cGMP, which is a key regulator of many important physiological processes. Highly specific: compared to other members of the cyclic nucleotide phosphodiesterase family, has the highest affinity and selectivity for cGMP. Specifically regulates natriuretic-peptide-dependent cGMP signaling in heart, acting as a regulator of cardiac hypertrophy in myocytes and muscle. Does not regulate nitric oxide-dependent cGMP in heart. Additional experiments are required to confirm whether its ability to hydrolyze natriuretic-peptide-dependent cGMP is specific to heart or is a general feature of the protein. In brain, involved in cognitive function, such as learning and long-term memory.</text>
</comment>
<evidence type="ECO:0000256" key="3">
    <source>
        <dbReference type="ARBA" id="ARBA00022723"/>
    </source>
</evidence>
<sequence length="639" mass="73591">MATKTIHFVVNGHEETAEFGLSSSDRDVQELFRATAEVGADHILKLFSSNGQLLKISASLQQNQRSAPYRLQLESCKRSPYRLQLESCKSSPYRLQLESCKSSPYRLQLDSLKSSPYRLQLELQLESCKSSPYRLQLDSLKSSPYRLQLESCKSSPYRLQLDSLKSSPYRLQLESCKSTPYRLQLESCADVAGVAMPTQLVAMETRVQQLETRVMELNRSPELLHELDQEVEDFKRKLQSVEHLSWMGLFRDNTEKFIHKTGPRLTTAHATPVSSHTTPVSAHATPASVERQKLRTRFLNMRLETAACFCVRVQFKQLCVCSSLQVSEEVREHLKTPVFDNWQWEDSEMLVLLQTMFEDLGFVSEFQMETSILQNFLLEVHRHYNSIPFHNFSHCFCVTQMMYGLIWITELRTKLSRTDLLIMITSALCHDLDHPGYNNVYQINAQTDLALRYNDISPLENHHCAVAFSILSKPACNILKNVTSDQYKQIRSGMIKCILATDMARHNEILNKFKSFQPTFDFSNKEHKEVLMKILVKVSDISNEARPVSVAEPWLDCLLQEFFNQSDTEKSRGLPVTPFMDRDKVSKPSSQTNFITFVLLPLFTELTKLFPCLELHILDPVRRALEYYGDLEKASNLKH</sequence>
<evidence type="ECO:0000313" key="14">
    <source>
        <dbReference type="EMBL" id="CAL1598023.1"/>
    </source>
</evidence>
<evidence type="ECO:0000256" key="11">
    <source>
        <dbReference type="RuleBase" id="RU363067"/>
    </source>
</evidence>
<feature type="binding site" evidence="10">
    <location>
        <position position="540"/>
    </location>
    <ligand>
        <name>Zn(2+)</name>
        <dbReference type="ChEBI" id="CHEBI:29105"/>
        <label>1</label>
    </ligand>
</feature>
<dbReference type="PRINTS" id="PR00387">
    <property type="entry name" value="PDIESTERASE1"/>
</dbReference>
<keyword evidence="3 10" id="KW-0479">Metal-binding</keyword>
<evidence type="ECO:0000256" key="7">
    <source>
        <dbReference type="ARBA" id="ARBA00061167"/>
    </source>
</evidence>
<feature type="binding site" evidence="10">
    <location>
        <position position="431"/>
    </location>
    <ligand>
        <name>Zn(2+)</name>
        <dbReference type="ChEBI" id="CHEBI:29105"/>
        <label>2</label>
    </ligand>
</feature>
<reference evidence="14 15" key="1">
    <citation type="submission" date="2024-04" db="EMBL/GenBank/DDBJ databases">
        <authorList>
            <person name="Waldvogel A.-M."/>
            <person name="Schoenle A."/>
        </authorList>
    </citation>
    <scope>NUCLEOTIDE SEQUENCE [LARGE SCALE GENOMIC DNA]</scope>
</reference>
<dbReference type="SMART" id="SM00471">
    <property type="entry name" value="HDc"/>
    <property type="match status" value="1"/>
</dbReference>
<dbReference type="AlphaFoldDB" id="A0AAV2LBT1"/>
<dbReference type="GO" id="GO:0047555">
    <property type="term" value="F:3',5'-cyclic-GMP phosphodiesterase activity"/>
    <property type="evidence" value="ECO:0007669"/>
    <property type="project" value="UniProtKB-EC"/>
</dbReference>
<evidence type="ECO:0000256" key="2">
    <source>
        <dbReference type="ARBA" id="ARBA00022535"/>
    </source>
</evidence>
<keyword evidence="12" id="KW-0175">Coiled coil</keyword>
<feature type="binding site" evidence="10">
    <location>
        <position position="394"/>
    </location>
    <ligand>
        <name>Zn(2+)</name>
        <dbReference type="ChEBI" id="CHEBI:29105"/>
        <label>1</label>
    </ligand>
</feature>
<dbReference type="EMBL" id="OZ035844">
    <property type="protein sequence ID" value="CAL1598023.1"/>
    <property type="molecule type" value="Genomic_DNA"/>
</dbReference>
<feature type="coiled-coil region" evidence="12">
    <location>
        <begin position="200"/>
        <end position="244"/>
    </location>
</feature>
<keyword evidence="15" id="KW-1185">Reference proteome</keyword>
<proteinExistence type="inferred from homology"/>
<feature type="binding site" evidence="9">
    <location>
        <position position="431"/>
    </location>
    <ligand>
        <name>AMP</name>
        <dbReference type="ChEBI" id="CHEBI:456215"/>
    </ligand>
</feature>
<evidence type="ECO:0000256" key="8">
    <source>
        <dbReference type="PIRSR" id="PIRSR623088-1"/>
    </source>
</evidence>
<dbReference type="InterPro" id="IPR003607">
    <property type="entry name" value="HD/PDEase_dom"/>
</dbReference>
<evidence type="ECO:0000256" key="6">
    <source>
        <dbReference type="ARBA" id="ARBA00058791"/>
    </source>
</evidence>
<keyword evidence="4 11" id="KW-0378">Hydrolase</keyword>
<evidence type="ECO:0000256" key="12">
    <source>
        <dbReference type="SAM" id="Coils"/>
    </source>
</evidence>
<dbReference type="Pfam" id="PF00233">
    <property type="entry name" value="PDEase_I"/>
    <property type="match status" value="1"/>
</dbReference>
<feature type="binding site" evidence="10">
    <location>
        <position position="431"/>
    </location>
    <ligand>
        <name>Zn(2+)</name>
        <dbReference type="ChEBI" id="CHEBI:29105"/>
        <label>1</label>
    </ligand>
</feature>
<evidence type="ECO:0000256" key="1">
    <source>
        <dbReference type="ARBA" id="ARBA00000583"/>
    </source>
</evidence>
<feature type="binding site" evidence="9">
    <location>
        <position position="540"/>
    </location>
    <ligand>
        <name>AMP</name>
        <dbReference type="ChEBI" id="CHEBI:456215"/>
    </ligand>
</feature>
<evidence type="ECO:0000256" key="9">
    <source>
        <dbReference type="PIRSR" id="PIRSR623088-2"/>
    </source>
</evidence>
<dbReference type="InterPro" id="IPR023174">
    <property type="entry name" value="PDEase_CS"/>
</dbReference>
<dbReference type="Proteomes" id="UP001497482">
    <property type="component" value="Chromosome 22"/>
</dbReference>
<keyword evidence="2" id="KW-0140">cGMP</keyword>
<dbReference type="EC" id="3.1.4.-" evidence="11"/>
<dbReference type="GO" id="GO:0007165">
    <property type="term" value="P:signal transduction"/>
    <property type="evidence" value="ECO:0007669"/>
    <property type="project" value="InterPro"/>
</dbReference>
<dbReference type="InterPro" id="IPR023088">
    <property type="entry name" value="PDEase"/>
</dbReference>
<evidence type="ECO:0000256" key="4">
    <source>
        <dbReference type="ARBA" id="ARBA00022801"/>
    </source>
</evidence>
<gene>
    <name evidence="14" type="ORF">KC01_LOCUS26475</name>
</gene>
<dbReference type="InterPro" id="IPR002073">
    <property type="entry name" value="PDEase_catalytic_dom"/>
</dbReference>
<dbReference type="SUPFAM" id="SSF109604">
    <property type="entry name" value="HD-domain/PDEase-like"/>
    <property type="match status" value="1"/>
</dbReference>
<feature type="binding site" evidence="9">
    <location>
        <begin position="390"/>
        <end position="394"/>
    </location>
    <ligand>
        <name>AMP</name>
        <dbReference type="ChEBI" id="CHEBI:456215"/>
    </ligand>
</feature>
<evidence type="ECO:0000313" key="15">
    <source>
        <dbReference type="Proteomes" id="UP001497482"/>
    </source>
</evidence>
<dbReference type="Gene3D" id="1.10.1300.10">
    <property type="entry name" value="3'5'-cyclic nucleotide phosphodiesterase, catalytic domain"/>
    <property type="match status" value="1"/>
</dbReference>
<dbReference type="PROSITE" id="PS51845">
    <property type="entry name" value="PDEASE_I_2"/>
    <property type="match status" value="1"/>
</dbReference>
<accession>A0AAV2LBT1</accession>
<protein>
    <recommendedName>
        <fullName evidence="11">Phosphodiesterase</fullName>
        <ecNumber evidence="11">3.1.4.-</ecNumber>
    </recommendedName>
</protein>
<organism evidence="14 15">
    <name type="scientific">Knipowitschia caucasica</name>
    <name type="common">Caucasian dwarf goby</name>
    <name type="synonym">Pomatoschistus caucasicus</name>
    <dbReference type="NCBI Taxonomy" id="637954"/>
    <lineage>
        <taxon>Eukaryota</taxon>
        <taxon>Metazoa</taxon>
        <taxon>Chordata</taxon>
        <taxon>Craniata</taxon>
        <taxon>Vertebrata</taxon>
        <taxon>Euteleostomi</taxon>
        <taxon>Actinopterygii</taxon>
        <taxon>Neopterygii</taxon>
        <taxon>Teleostei</taxon>
        <taxon>Neoteleostei</taxon>
        <taxon>Acanthomorphata</taxon>
        <taxon>Gobiaria</taxon>
        <taxon>Gobiiformes</taxon>
        <taxon>Gobioidei</taxon>
        <taxon>Gobiidae</taxon>
        <taxon>Gobiinae</taxon>
        <taxon>Knipowitschia</taxon>
    </lineage>
</organism>
<dbReference type="CDD" id="cd00077">
    <property type="entry name" value="HDc"/>
    <property type="match status" value="1"/>
</dbReference>
<comment type="pathway">
    <text evidence="5">Purine metabolism; 3',5'-cyclic GMP degradation; GMP from 3',5'-cyclic GMP: step 1/1.</text>
</comment>
<feature type="domain" description="PDEase" evidence="13">
    <location>
        <begin position="299"/>
        <end position="635"/>
    </location>
</feature>
<evidence type="ECO:0000256" key="5">
    <source>
        <dbReference type="ARBA" id="ARBA00037913"/>
    </source>
</evidence>
<comment type="catalytic activity">
    <reaction evidence="1">
        <text>3',5'-cyclic GMP + H2O = GMP + H(+)</text>
        <dbReference type="Rhea" id="RHEA:16957"/>
        <dbReference type="ChEBI" id="CHEBI:15377"/>
        <dbReference type="ChEBI" id="CHEBI:15378"/>
        <dbReference type="ChEBI" id="CHEBI:57746"/>
        <dbReference type="ChEBI" id="CHEBI:58115"/>
        <dbReference type="EC" id="3.1.4.35"/>
    </reaction>
</comment>
<dbReference type="FunFam" id="1.10.1300.10:FF:000006">
    <property type="entry name" value="Phosphodiesterase 9A"/>
    <property type="match status" value="1"/>
</dbReference>
<name>A0AAV2LBT1_KNICA</name>
<feature type="binding site" evidence="10">
    <location>
        <position position="430"/>
    </location>
    <ligand>
        <name>Zn(2+)</name>
        <dbReference type="ChEBI" id="CHEBI:29105"/>
        <label>1</label>
    </ligand>
</feature>
<comment type="cofactor">
    <cofactor evidence="11">
        <name>a divalent metal cation</name>
        <dbReference type="ChEBI" id="CHEBI:60240"/>
    </cofactor>
    <text evidence="11">Binds 2 divalent metal cations per subunit. Site 1 may preferentially bind zinc ions, while site 2 has a preference for magnesium and/or manganese ions.</text>
</comment>